<name>A0A7S2C1P0_9STRA</name>
<evidence type="ECO:0000256" key="1">
    <source>
        <dbReference type="SAM" id="Coils"/>
    </source>
</evidence>
<accession>A0A7S2C1P0</accession>
<dbReference type="AlphaFoldDB" id="A0A7S2C1P0"/>
<dbReference type="EMBL" id="HBGS01022065">
    <property type="protein sequence ID" value="CAD9411664.1"/>
    <property type="molecule type" value="Transcribed_RNA"/>
</dbReference>
<evidence type="ECO:0000313" key="2">
    <source>
        <dbReference type="EMBL" id="CAD9411664.1"/>
    </source>
</evidence>
<sequence>MLDAYKSAVANERATRKKADVLLKKAGHVAMLGEAMFEDYDEQFPGVGGDVQVAFLSQRIEQVASQLKDAEVASAAEAAETASKLESEKESLRVVDTCRDMLKFLSSGNDALKLETQQVLLAD</sequence>
<keyword evidence="1" id="KW-0175">Coiled coil</keyword>
<organism evidence="2">
    <name type="scientific">Octactis speculum</name>
    <dbReference type="NCBI Taxonomy" id="3111310"/>
    <lineage>
        <taxon>Eukaryota</taxon>
        <taxon>Sar</taxon>
        <taxon>Stramenopiles</taxon>
        <taxon>Ochrophyta</taxon>
        <taxon>Dictyochophyceae</taxon>
        <taxon>Dictyochales</taxon>
        <taxon>Dictyochaceae</taxon>
        <taxon>Octactis</taxon>
    </lineage>
</organism>
<feature type="coiled-coil region" evidence="1">
    <location>
        <begin position="53"/>
        <end position="95"/>
    </location>
</feature>
<gene>
    <name evidence="2" type="ORF">DSPE1174_LOCUS11237</name>
</gene>
<protein>
    <submittedName>
        <fullName evidence="2">Uncharacterized protein</fullName>
    </submittedName>
</protein>
<reference evidence="2" key="1">
    <citation type="submission" date="2021-01" db="EMBL/GenBank/DDBJ databases">
        <authorList>
            <person name="Corre E."/>
            <person name="Pelletier E."/>
            <person name="Niang G."/>
            <person name="Scheremetjew M."/>
            <person name="Finn R."/>
            <person name="Kale V."/>
            <person name="Holt S."/>
            <person name="Cochrane G."/>
            <person name="Meng A."/>
            <person name="Brown T."/>
            <person name="Cohen L."/>
        </authorList>
    </citation>
    <scope>NUCLEOTIDE SEQUENCE</scope>
    <source>
        <strain evidence="2">CCMP1381</strain>
    </source>
</reference>
<proteinExistence type="predicted"/>